<name>I3L0U5_HUMAN</name>
<reference evidence="6" key="4">
    <citation type="journal article" date="2008" name="J. Proteome Res.">
        <title>Combining protein-based IMAC, peptide-based IMAC, and MudPIT for efficient phosphoproteomic analysis.</title>
        <authorList>
            <person name="Cantin G.T."/>
            <person name="Yi W."/>
            <person name="Lu B."/>
            <person name="Park S.K."/>
            <person name="Xu T."/>
            <person name="Lee J.D."/>
            <person name="Yates J.R."/>
        </authorList>
    </citation>
    <scope>IDENTIFICATION BY MASS SPECTROMETRY [LARGE SCALE ANALYSIS]</scope>
</reference>
<keyword evidence="3" id="KW-1185">Reference proteome</keyword>
<dbReference type="ExpressionAtlas" id="I3L0U5">
    <property type="expression patterns" value="baseline and differential"/>
</dbReference>
<evidence type="ECO:0007829" key="4">
    <source>
        <dbReference type="PeptideAtlas" id="I3L0U5"/>
    </source>
</evidence>
<gene>
    <name evidence="2" type="primary">CCDC137</name>
</gene>
<dbReference type="HOGENOM" id="CLU_079794_0_0_1"/>
<dbReference type="Proteomes" id="UP000005640">
    <property type="component" value="Chromosome 17"/>
</dbReference>
<feature type="region of interest" description="Disordered" evidence="1">
    <location>
        <begin position="1"/>
        <end position="63"/>
    </location>
</feature>
<evidence type="ECO:0007829" key="9">
    <source>
        <dbReference type="PubMed" id="20068231"/>
    </source>
</evidence>
<dbReference type="AlphaFoldDB" id="I3L0U5"/>
<accession>I3L0U5</accession>
<reference evidence="2 3" key="2">
    <citation type="journal article" date="2004" name="Nature">
        <title>Finishing the euchromatic sequence of the human genome.</title>
        <authorList>
            <consortium name="International Human Genome Sequencing Consortium"/>
        </authorList>
    </citation>
    <scope>NUCLEOTIDE SEQUENCE [LARGE SCALE GENOMIC DNA]</scope>
</reference>
<dbReference type="UCSC" id="uc060lls.1">
    <property type="organism name" value="human"/>
</dbReference>
<reference evidence="7" key="5">
    <citation type="journal article" date="2008" name="Proc. Natl. Acad. Sci. U.S.A.">
        <title>A quantitative atlas of mitotic phosphorylation.</title>
        <authorList>
            <person name="Dephoure N."/>
            <person name="Zhou C."/>
            <person name="Villen J."/>
            <person name="Beausoleil S.A."/>
            <person name="Bakalarski C.E."/>
            <person name="Elledge S.J."/>
            <person name="Gygi S.P."/>
        </authorList>
    </citation>
    <scope>IDENTIFICATION BY MASS SPECTROMETRY [LARGE SCALE ANALYSIS]</scope>
</reference>
<reference evidence="8" key="6">
    <citation type="journal article" date="2009" name="Sci. Signal.">
        <title>Quantitative phosphoproteomic analysis of T cell receptor signaling reveals system-wide modulation of protein-protein interactions.</title>
        <authorList>
            <person name="Mayya V."/>
            <person name="Lundgren D.H."/>
            <person name="Hwang S.I."/>
            <person name="Rezaul K."/>
            <person name="Wu L."/>
            <person name="Eng J.K."/>
            <person name="Rodionov V."/>
            <person name="Han D.K."/>
        </authorList>
    </citation>
    <scope>IDENTIFICATION BY MASS SPECTROMETRY [LARGE SCALE ANALYSIS]</scope>
</reference>
<evidence type="ECO:0000256" key="1">
    <source>
        <dbReference type="SAM" id="MobiDB-lite"/>
    </source>
</evidence>
<evidence type="ECO:0007829" key="11">
    <source>
        <dbReference type="PubMed" id="21406692"/>
    </source>
</evidence>
<dbReference type="ProteomicsDB" id="46452"/>
<feature type="compositionally biased region" description="Basic residues" evidence="1">
    <location>
        <begin position="171"/>
        <end position="186"/>
    </location>
</feature>
<evidence type="ECO:0007829" key="10">
    <source>
        <dbReference type="PubMed" id="21269460"/>
    </source>
</evidence>
<sequence length="292" mass="33525">MAGAGRGAAVSRVQAGPGSPRRARGRQQVQPLGKQRPAPWPGLRSKEKKKVNCKPKNQDEQEIPFRLREIMRSRQEMKNPISNKKRKKAAVLQWTSVTAQVTFRKTLEKEAKGEEPDIAVPKFKQRKGESDGAYIHRMQQEAQHVLFLSKNQAIRQPEVQAAPKEKSEQKKAKKAFQKRRLDKVRRKKEEKAADRLEQELLRDTVKFGEVVLQPPELTARPQRSVSKDQPGRRSQMLRMLLSPGGVSQPLTASLARQRIVEEERERAVQAYRALKQRQQQLHGERPHLTSRK</sequence>
<reference evidence="2" key="11">
    <citation type="submission" date="2025-08" db="UniProtKB">
        <authorList>
            <consortium name="Ensembl"/>
        </authorList>
    </citation>
    <scope>IDENTIFICATION</scope>
</reference>
<dbReference type="SMR" id="I3L0U5"/>
<dbReference type="Bgee" id="ENSG00000185298">
    <property type="expression patterns" value="Expressed in lower esophagus mucosa and 155 other cell types or tissues"/>
</dbReference>
<evidence type="ECO:0000313" key="2">
    <source>
        <dbReference type="Ensembl" id="ENSP00000458350.1"/>
    </source>
</evidence>
<dbReference type="VEuPathDB" id="HostDB:ENSG00000185298"/>
<dbReference type="GeneTree" id="ENSGT00390000004169"/>
<reference evidence="9" key="7">
    <citation type="journal article" date="2010" name="Sci. Signal.">
        <title>Quantitative phosphoproteomics reveals widespread full phosphorylation site occupancy during mitosis.</title>
        <authorList>
            <person name="Olsen J.V."/>
            <person name="Vermeulen M."/>
            <person name="Santamaria A."/>
            <person name="Kumar C."/>
            <person name="Miller M.L."/>
            <person name="Jensen L.J."/>
            <person name="Gnad F."/>
            <person name="Cox J."/>
            <person name="Jensen T.S."/>
            <person name="Nigg E.A."/>
            <person name="Brunak S."/>
            <person name="Mann M."/>
        </authorList>
    </citation>
    <scope>IDENTIFICATION BY MASS SPECTROMETRY [LARGE SCALE ANALYSIS]</scope>
</reference>
<reference evidence="11" key="9">
    <citation type="journal article" date="2011" name="Sci. Signal.">
        <title>System-wide temporal characterization of the proteome and phosphoproteome of human embryonic stem cell differentiation.</title>
        <authorList>
            <person name="Rigbolt K.T."/>
            <person name="Prokhorova T.A."/>
            <person name="Akimov V."/>
            <person name="Henningsen J."/>
            <person name="Johansen P.T."/>
            <person name="Kratchmarova I."/>
            <person name="Kassem M."/>
            <person name="Mann M."/>
            <person name="Olsen J.V."/>
            <person name="Blagoev B."/>
        </authorList>
    </citation>
    <scope>IDENTIFICATION BY MASS SPECTROMETRY [LARGE SCALE ANALYSIS]</scope>
</reference>
<dbReference type="EMBL" id="AC139530">
    <property type="status" value="NOT_ANNOTATED_CDS"/>
    <property type="molecule type" value="Genomic_DNA"/>
</dbReference>
<evidence type="ECO:0007829" key="8">
    <source>
        <dbReference type="PubMed" id="19690332"/>
    </source>
</evidence>
<evidence type="ECO:0007829" key="7">
    <source>
        <dbReference type="PubMed" id="18669648"/>
    </source>
</evidence>
<feature type="compositionally biased region" description="Low complexity" evidence="1">
    <location>
        <begin position="7"/>
        <end position="20"/>
    </location>
</feature>
<dbReference type="OrthoDB" id="5876637at2759"/>
<reference evidence="2 3" key="1">
    <citation type="journal article" date="2001" name="Nature">
        <title>Initial sequencing and analysis of the human genome.</title>
        <authorList>
            <consortium name="International Human Genome Sequencing Consortium"/>
            <person name="Lander E.S."/>
            <person name="Linton L.M."/>
            <person name="Birren B."/>
            <person name="Nusbaum C."/>
            <person name="Zody M.C."/>
            <person name="Baldwin J."/>
            <person name="Devon K."/>
            <person name="Dewar K."/>
            <person name="Doyle M."/>
            <person name="FitzHugh W."/>
            <person name="Funke R."/>
            <person name="Gage D."/>
            <person name="Harris K."/>
            <person name="Heaford A."/>
            <person name="Howland J."/>
            <person name="Kann L."/>
            <person name="Lehoczky J."/>
            <person name="LeVine R."/>
            <person name="McEwan P."/>
            <person name="McKernan K."/>
            <person name="Meldrim J."/>
            <person name="Mesirov J.P."/>
            <person name="Miranda C."/>
            <person name="Morris W."/>
            <person name="Naylor J."/>
            <person name="Raymond C."/>
            <person name="Rosetti M."/>
            <person name="Santos R."/>
            <person name="Sheridan A."/>
            <person name="Sougnez C."/>
            <person name="Stange-Thomann N."/>
            <person name="Stojanovic N."/>
            <person name="Subramanian A."/>
            <person name="Wyman D."/>
            <person name="Rogers J."/>
            <person name="Sulston J."/>
            <person name="Ainscough R."/>
            <person name="Beck S."/>
            <person name="Bentley D."/>
            <person name="Burton J."/>
            <person name="Clee C."/>
            <person name="Carter N."/>
            <person name="Coulson A."/>
            <person name="Deadman R."/>
            <person name="Deloukas P."/>
            <person name="Dunham A."/>
            <person name="Dunham I."/>
            <person name="Durbin R."/>
            <person name="French L."/>
            <person name="Grafham D."/>
            <person name="Gregory S."/>
            <person name="Hubbard T."/>
            <person name="Humphray S."/>
            <person name="Hunt A."/>
            <person name="Jones M."/>
            <person name="Lloyd C."/>
            <person name="McMurray A."/>
            <person name="Matthews L."/>
            <person name="Mercer S."/>
            <person name="Milne S."/>
            <person name="Mullikin J.C."/>
            <person name="Mungall A."/>
            <person name="Plumb R."/>
            <person name="Ross M."/>
            <person name="Shownkeen R."/>
            <person name="Sims S."/>
            <person name="Waterston R.H."/>
            <person name="Wilson R.K."/>
            <person name="Hillier L.W."/>
            <person name="McPherson J.D."/>
            <person name="Marra M.A."/>
            <person name="Mardis E.R."/>
            <person name="Fulton L.A."/>
            <person name="Chinwalla A.T."/>
            <person name="Pepin K.H."/>
            <person name="Gish W.R."/>
            <person name="Chissoe S.L."/>
            <person name="Wendl M.C."/>
            <person name="Delehaunty K.D."/>
            <person name="Miner T.L."/>
            <person name="Delehaunty A."/>
            <person name="Kramer J.B."/>
            <person name="Cook L.L."/>
            <person name="Fulton R.S."/>
            <person name="Johnson D.L."/>
            <person name="Minx P.J."/>
            <person name="Clifton S.W."/>
            <person name="Hawkins T."/>
            <person name="Branscomb E."/>
            <person name="Predki P."/>
            <person name="Richardson P."/>
            <person name="Wenning S."/>
            <person name="Slezak T."/>
            <person name="Doggett N."/>
            <person name="Cheng J.F."/>
            <person name="Olsen A."/>
            <person name="Lucas S."/>
            <person name="Elkin C."/>
            <person name="Uberbacher E."/>
            <person name="Frazier M."/>
            <person name="Gibbs R.A."/>
            <person name="Muzny D.M."/>
            <person name="Scherer S.E."/>
            <person name="Bouck J.B."/>
            <person name="Sodergren E.J."/>
            <person name="Worley K.C."/>
            <person name="Rives C.M."/>
            <person name="Gorrell J.H."/>
            <person name="Metzker M.L."/>
            <person name="Naylor S.L."/>
            <person name="Kucherlapati R.S."/>
            <person name="Nelson D.L."/>
            <person name="Weinstock G.M."/>
            <person name="Sakaki Y."/>
            <person name="Fujiyama A."/>
            <person name="Hattori M."/>
            <person name="Yada T."/>
            <person name="Toyoda A."/>
            <person name="Itoh T."/>
            <person name="Kawagoe C."/>
            <person name="Watanabe H."/>
            <person name="Totoki Y."/>
            <person name="Taylor T."/>
            <person name="Weissenbach J."/>
            <person name="Heilig R."/>
            <person name="Saurin W."/>
            <person name="Artiguenave F."/>
            <person name="Brottier P."/>
            <person name="Bruls T."/>
            <person name="Pelletier E."/>
            <person name="Robert C."/>
            <person name="Wincker P."/>
            <person name="Smith D.R."/>
            <person name="Doucette-Stamm L."/>
            <person name="Rubenfield M."/>
            <person name="Weinstock K."/>
            <person name="Lee H.M."/>
            <person name="Dubois J."/>
            <person name="Rosenthal A."/>
            <person name="Platzer M."/>
            <person name="Nyakatura G."/>
            <person name="Taudien S."/>
            <person name="Rump A."/>
            <person name="Yang H."/>
            <person name="Yu J."/>
            <person name="Wang J."/>
            <person name="Huang G."/>
            <person name="Gu J."/>
            <person name="Hood L."/>
            <person name="Rowen L."/>
            <person name="Madan A."/>
            <person name="Qin S."/>
            <person name="Davis R.W."/>
            <person name="Federspiel N.A."/>
            <person name="Abola A.P."/>
            <person name="Proctor M.J."/>
            <person name="Myers R.M."/>
            <person name="Schmutz J."/>
            <person name="Dickson M."/>
            <person name="Grimwood J."/>
            <person name="Cox D.R."/>
            <person name="Olson M.V."/>
            <person name="Kaul R."/>
            <person name="Raymond C."/>
            <person name="Shimizu N."/>
            <person name="Kawasaki K."/>
            <person name="Minoshima S."/>
            <person name="Evans G.A."/>
            <person name="Athanasiou M."/>
            <person name="Schultz R."/>
            <person name="Roe B.A."/>
            <person name="Chen F."/>
            <person name="Pan H."/>
            <person name="Ramser J."/>
            <person name="Lehrach H."/>
            <person name="Reinhardt R."/>
            <person name="McCombie W.R."/>
            <person name="de la Bastide M."/>
            <person name="Dedhia N."/>
            <person name="Blocker H."/>
            <person name="Hornischer K."/>
            <person name="Nordsiek G."/>
            <person name="Agarwala R."/>
            <person name="Aravind L."/>
            <person name="Bailey J.A."/>
            <person name="Bateman A."/>
            <person name="Batzoglou S."/>
            <person name="Birney E."/>
            <person name="Bork P."/>
            <person name="Brown D.G."/>
            <person name="Burge C.B."/>
            <person name="Cerutti L."/>
            <person name="Chen H.C."/>
            <person name="Church D."/>
            <person name="Clamp M."/>
            <person name="Copley R.R."/>
            <person name="Doerks T."/>
            <person name="Eddy S.R."/>
            <person name="Eichler E.E."/>
            <person name="Furey T.S."/>
            <person name="Galagan J."/>
            <person name="Gilbert J.G."/>
            <person name="Harmon C."/>
            <person name="Hayashizaki Y."/>
            <person name="Haussler D."/>
            <person name="Hermjakob H."/>
            <person name="Hokamp K."/>
            <person name="Jang W."/>
            <person name="Johnson L.S."/>
            <person name="Jones T.A."/>
            <person name="Kasif S."/>
            <person name="Kaspryzk A."/>
            <person name="Kennedy S."/>
            <person name="Kent W.J."/>
            <person name="Kitts P."/>
            <person name="Koonin E.V."/>
            <person name="Korf I."/>
            <person name="Kulp D."/>
            <person name="Lancet D."/>
            <person name="Lowe T.M."/>
            <person name="McLysaght A."/>
            <person name="Mikkelsen T."/>
            <person name="Moran J.V."/>
            <person name="Mulder N."/>
            <person name="Pollara V.J."/>
            <person name="Ponting C.P."/>
            <person name="Schuler G."/>
            <person name="Schultz J."/>
            <person name="Slater G."/>
            <person name="Smit A.F."/>
            <person name="Stupka E."/>
            <person name="Szustakowski J."/>
            <person name="Thierry-Mieg D."/>
            <person name="Thierry-Mieg J."/>
            <person name="Wagner L."/>
            <person name="Wallis J."/>
            <person name="Wheeler R."/>
            <person name="Williams A."/>
            <person name="Wolf Y.I."/>
            <person name="Wolfe K.H."/>
            <person name="Yang S.P."/>
            <person name="Yeh R.F."/>
            <person name="Collins F."/>
            <person name="Guyer M.S."/>
            <person name="Peterson J."/>
            <person name="Felsenfeld A."/>
            <person name="Wetterstrand K.A."/>
            <person name="Patrinos A."/>
            <person name="Morgan M.J."/>
            <person name="de Jong P."/>
            <person name="Catanese J.J."/>
            <person name="Osoegawa K."/>
            <person name="Shizuya H."/>
            <person name="Choi S."/>
            <person name="Chen Y.J."/>
        </authorList>
    </citation>
    <scope>NUCLEOTIDE SEQUENCE [LARGE SCALE GENOMIC DNA]</scope>
</reference>
<proteinExistence type="evidence at protein level"/>
<protein>
    <submittedName>
        <fullName evidence="2">Coiled-coil domain containing 137</fullName>
    </submittedName>
</protein>
<dbReference type="GO" id="GO:0005654">
    <property type="term" value="C:nucleoplasm"/>
    <property type="evidence" value="ECO:0000314"/>
    <property type="project" value="HPA"/>
</dbReference>
<dbReference type="Antibodypedia" id="66426">
    <property type="antibodies" value="85 antibodies from 18 providers"/>
</dbReference>
<dbReference type="OpenTargets" id="ENSG00000185298"/>
<dbReference type="PANTHER" id="PTHR21838">
    <property type="entry name" value="COILED-COIL DOMAIN-CONTAINING PROTEIN 137"/>
    <property type="match status" value="1"/>
</dbReference>
<dbReference type="HGNC" id="HGNC:33451">
    <property type="gene designation" value="CCDC137"/>
</dbReference>
<feature type="non-terminal residue" evidence="2">
    <location>
        <position position="292"/>
    </location>
</feature>
<evidence type="ECO:0007829" key="5">
    <source>
        <dbReference type="ProteomicsDB" id="I3L0U5"/>
    </source>
</evidence>
<evidence type="ECO:0007829" key="12">
    <source>
        <dbReference type="PubMed" id="23186163"/>
    </source>
</evidence>
<dbReference type="ChiTaRS" id="CCDC137">
    <property type="organism name" value="human"/>
</dbReference>
<dbReference type="InterPro" id="IPR026680">
    <property type="entry name" value="CCDC137"/>
</dbReference>
<evidence type="ECO:0000313" key="3">
    <source>
        <dbReference type="Proteomes" id="UP000005640"/>
    </source>
</evidence>
<feature type="region of interest" description="Disordered" evidence="1">
    <location>
        <begin position="158"/>
        <end position="193"/>
    </location>
</feature>
<dbReference type="PANTHER" id="PTHR21838:SF2">
    <property type="entry name" value="COILED-COIL DOMAIN-CONTAINING PROTEIN 137"/>
    <property type="match status" value="1"/>
</dbReference>
<reference evidence="2" key="12">
    <citation type="submission" date="2025-09" db="UniProtKB">
        <authorList>
            <consortium name="Ensembl"/>
        </authorList>
    </citation>
    <scope>IDENTIFICATION</scope>
</reference>
<feature type="region of interest" description="Disordered" evidence="1">
    <location>
        <begin position="213"/>
        <end position="234"/>
    </location>
</feature>
<dbReference type="GO" id="GO:0005730">
    <property type="term" value="C:nucleolus"/>
    <property type="evidence" value="ECO:0000314"/>
    <property type="project" value="HPA"/>
</dbReference>
<reference evidence="10" key="8">
    <citation type="journal article" date="2011" name="BMC Syst. Biol.">
        <title>Initial characterization of the human central proteome.</title>
        <authorList>
            <person name="Burkard T.R."/>
            <person name="Planyavsky M."/>
            <person name="Kaupe I."/>
            <person name="Breitwieser F.P."/>
            <person name="Burckstummer T."/>
            <person name="Bennett K.L."/>
            <person name="Superti-Furga G."/>
            <person name="Colinge J."/>
        </authorList>
    </citation>
    <scope>IDENTIFICATION BY MASS SPECTROMETRY [LARGE SCALE ANALYSIS]</scope>
</reference>
<dbReference type="PhylomeDB" id="I3L0U5"/>
<dbReference type="MassIVE" id="I3L0U5"/>
<evidence type="ECO:0007829" key="6">
    <source>
        <dbReference type="PubMed" id="18220336"/>
    </source>
</evidence>
<reference evidence="12" key="10">
    <citation type="journal article" date="2013" name="J. Proteome Res.">
        <title>Toward a comprehensive characterization of a human cancer cell phosphoproteome.</title>
        <authorList>
            <person name="Zhou H."/>
            <person name="Di Palma S."/>
            <person name="Preisinger C."/>
            <person name="Peng M."/>
            <person name="Polat A.N."/>
            <person name="Heck A.J."/>
            <person name="Mohammed S."/>
        </authorList>
    </citation>
    <scope>IDENTIFICATION BY MASS SPECTROMETRY [LARGE SCALE ANALYSIS]</scope>
</reference>
<organism evidence="2 3">
    <name type="scientific">Homo sapiens</name>
    <name type="common">Human</name>
    <dbReference type="NCBI Taxonomy" id="9606"/>
    <lineage>
        <taxon>Eukaryota</taxon>
        <taxon>Metazoa</taxon>
        <taxon>Chordata</taxon>
        <taxon>Craniata</taxon>
        <taxon>Vertebrata</taxon>
        <taxon>Euteleostomi</taxon>
        <taxon>Mammalia</taxon>
        <taxon>Eutheria</taxon>
        <taxon>Euarchontoglires</taxon>
        <taxon>Primates</taxon>
        <taxon>Haplorrhini</taxon>
        <taxon>Catarrhini</taxon>
        <taxon>Hominidae</taxon>
        <taxon>Homo</taxon>
    </lineage>
</organism>
<dbReference type="Ensembl" id="ENST00000574107.1">
    <property type="protein sequence ID" value="ENSP00000458350.1"/>
    <property type="gene ID" value="ENSG00000185298.13"/>
</dbReference>
<dbReference type="GO" id="GO:0005694">
    <property type="term" value="C:chromosome"/>
    <property type="evidence" value="ECO:0000314"/>
    <property type="project" value="HPA"/>
</dbReference>
<keyword evidence="4 5" id="KW-1267">Proteomics identification</keyword>
<reference evidence="2 3" key="3">
    <citation type="journal article" date="2006" name="Nature">
        <title>DNA sequence of human chromosome 17 and analysis of rearrangement in the human lineage.</title>
        <authorList>
            <person name="Zody M.C."/>
            <person name="Garber M."/>
            <person name="Adams D.J."/>
            <person name="Sharpe T."/>
            <person name="Harrow J."/>
            <person name="Lupski J.R."/>
            <person name="Nicholson C."/>
            <person name="Searle S.M."/>
            <person name="Wilming L."/>
            <person name="Young S.K."/>
            <person name="Abouelleil A."/>
            <person name="Allen N.R."/>
            <person name="Bi W."/>
            <person name="Bloom T."/>
            <person name="Borowsky M.L."/>
            <person name="Bugalter B.E."/>
            <person name="Butler J."/>
            <person name="Chang J.L."/>
            <person name="Chen C.K."/>
            <person name="Cook A."/>
            <person name="Corum B."/>
            <person name="Cuomo C.A."/>
            <person name="de Jong P.J."/>
            <person name="DeCaprio D."/>
            <person name="Dewar K."/>
            <person name="FitzGerald M."/>
            <person name="Gilbert J."/>
            <person name="Gibson R."/>
            <person name="Gnerre S."/>
            <person name="Goldstein S."/>
            <person name="Grafham D.V."/>
            <person name="Grocock R."/>
            <person name="Hafez N."/>
            <person name="Hagopian D.S."/>
            <person name="Hart E."/>
            <person name="Norman C.H."/>
            <person name="Humphray S."/>
            <person name="Jaffe D.B."/>
            <person name="Jones M."/>
            <person name="Kamal M."/>
            <person name="Khodiyar V.K."/>
            <person name="LaButti K."/>
            <person name="Laird G."/>
            <person name="Lehoczky J."/>
            <person name="Liu X."/>
            <person name="Lokyitsang T."/>
            <person name="Loveland J."/>
            <person name="Lui A."/>
            <person name="Macdonald P."/>
            <person name="Major J.E."/>
            <person name="Matthews L."/>
            <person name="Mauceli E."/>
            <person name="McCarroll S.A."/>
            <person name="Mihalev A.H."/>
            <person name="Mudge J."/>
            <person name="Nguyen C."/>
            <person name="Nicol R."/>
            <person name="O'Leary S.B."/>
            <person name="Osoegawa K."/>
            <person name="Schwartz D.C."/>
            <person name="Shaw-Smith C."/>
            <person name="Stankiewicz P."/>
            <person name="Steward C."/>
            <person name="Swarbreck D."/>
            <person name="Venkataraman V."/>
            <person name="Whittaker C.A."/>
            <person name="Yang X."/>
            <person name="Zimmer A.R."/>
            <person name="Bradley A."/>
            <person name="Hubbard T."/>
            <person name="Birren B.W."/>
            <person name="Rogers J."/>
            <person name="Lander E.S."/>
            <person name="Nusbaum C."/>
        </authorList>
    </citation>
    <scope>NUCLEOTIDE SEQUENCE [LARGE SCALE GENOMIC DNA]</scope>
</reference>